<reference evidence="2" key="1">
    <citation type="submission" date="2023-07" db="EMBL/GenBank/DDBJ databases">
        <authorList>
            <consortium name="AG Swart"/>
            <person name="Singh M."/>
            <person name="Singh A."/>
            <person name="Seah K."/>
            <person name="Emmerich C."/>
        </authorList>
    </citation>
    <scope>NUCLEOTIDE SEQUENCE</scope>
    <source>
        <strain evidence="2">DP1</strain>
    </source>
</reference>
<organism evidence="2 3">
    <name type="scientific">Euplotes crassus</name>
    <dbReference type="NCBI Taxonomy" id="5936"/>
    <lineage>
        <taxon>Eukaryota</taxon>
        <taxon>Sar</taxon>
        <taxon>Alveolata</taxon>
        <taxon>Ciliophora</taxon>
        <taxon>Intramacronucleata</taxon>
        <taxon>Spirotrichea</taxon>
        <taxon>Hypotrichia</taxon>
        <taxon>Euplotida</taxon>
        <taxon>Euplotidae</taxon>
        <taxon>Moneuplotes</taxon>
    </lineage>
</organism>
<dbReference type="SMART" id="SM00173">
    <property type="entry name" value="RAS"/>
    <property type="match status" value="1"/>
</dbReference>
<accession>A0AAD1UGG6</accession>
<dbReference type="CDD" id="cd00154">
    <property type="entry name" value="Rab"/>
    <property type="match status" value="1"/>
</dbReference>
<comment type="caution">
    <text evidence="2">The sequence shown here is derived from an EMBL/GenBank/DDBJ whole genome shotgun (WGS) entry which is preliminary data.</text>
</comment>
<dbReference type="PROSITE" id="PS51420">
    <property type="entry name" value="RHO"/>
    <property type="match status" value="1"/>
</dbReference>
<dbReference type="AlphaFoldDB" id="A0AAD1UGG6"/>
<dbReference type="FunFam" id="3.40.50.300:FF:001447">
    <property type="entry name" value="Ras-related protein Rab-1B"/>
    <property type="match status" value="1"/>
</dbReference>
<dbReference type="InterPro" id="IPR005225">
    <property type="entry name" value="Small_GTP-bd"/>
</dbReference>
<evidence type="ECO:0000256" key="1">
    <source>
        <dbReference type="ARBA" id="ARBA00022741"/>
    </source>
</evidence>
<keyword evidence="1" id="KW-0547">Nucleotide-binding</keyword>
<dbReference type="PRINTS" id="PR00449">
    <property type="entry name" value="RASTRNSFRMNG"/>
</dbReference>
<dbReference type="InterPro" id="IPR001806">
    <property type="entry name" value="Small_GTPase"/>
</dbReference>
<dbReference type="PROSITE" id="PS51421">
    <property type="entry name" value="RAS"/>
    <property type="match status" value="1"/>
</dbReference>
<sequence>MLIMKNFSKTKSNAFKIIVVGDKRVGKSNIVTRFTQNEFSLESSSSPMINIYTDMKIKPDRSSELRRSCSKEEEEVKFHIWDTECQEEPHSLHLYFKGCHGIMLVYDVTKQHSFESLSGWMDTIKEHLPETNIVLVGNKSDLHNLKTVCAEDGQAFADSHGIPFYEASALDCSNINEAFEDLLQSVIDSRESHDGASTSA</sequence>
<name>A0AAD1UGG6_EUPCR</name>
<evidence type="ECO:0000313" key="3">
    <source>
        <dbReference type="Proteomes" id="UP001295684"/>
    </source>
</evidence>
<dbReference type="PANTHER" id="PTHR47978">
    <property type="match status" value="1"/>
</dbReference>
<dbReference type="NCBIfam" id="TIGR00231">
    <property type="entry name" value="small_GTP"/>
    <property type="match status" value="1"/>
</dbReference>
<proteinExistence type="predicted"/>
<dbReference type="SMART" id="SM00174">
    <property type="entry name" value="RHO"/>
    <property type="match status" value="1"/>
</dbReference>
<dbReference type="InterPro" id="IPR027417">
    <property type="entry name" value="P-loop_NTPase"/>
</dbReference>
<dbReference type="GO" id="GO:0003924">
    <property type="term" value="F:GTPase activity"/>
    <property type="evidence" value="ECO:0007669"/>
    <property type="project" value="InterPro"/>
</dbReference>
<evidence type="ECO:0000313" key="2">
    <source>
        <dbReference type="EMBL" id="CAI2366813.1"/>
    </source>
</evidence>
<dbReference type="SMART" id="SM00175">
    <property type="entry name" value="RAB"/>
    <property type="match status" value="1"/>
</dbReference>
<dbReference type="Proteomes" id="UP001295684">
    <property type="component" value="Unassembled WGS sequence"/>
</dbReference>
<dbReference type="EMBL" id="CAMPGE010007895">
    <property type="protein sequence ID" value="CAI2366813.1"/>
    <property type="molecule type" value="Genomic_DNA"/>
</dbReference>
<dbReference type="SUPFAM" id="SSF52540">
    <property type="entry name" value="P-loop containing nucleoside triphosphate hydrolases"/>
    <property type="match status" value="1"/>
</dbReference>
<dbReference type="GO" id="GO:0005525">
    <property type="term" value="F:GTP binding"/>
    <property type="evidence" value="ECO:0007669"/>
    <property type="project" value="InterPro"/>
</dbReference>
<dbReference type="PROSITE" id="PS51419">
    <property type="entry name" value="RAB"/>
    <property type="match status" value="1"/>
</dbReference>
<dbReference type="Pfam" id="PF00071">
    <property type="entry name" value="Ras"/>
    <property type="match status" value="1"/>
</dbReference>
<keyword evidence="3" id="KW-1185">Reference proteome</keyword>
<dbReference type="Gene3D" id="3.40.50.300">
    <property type="entry name" value="P-loop containing nucleotide triphosphate hydrolases"/>
    <property type="match status" value="1"/>
</dbReference>
<gene>
    <name evidence="2" type="ORF">ECRASSUSDP1_LOCUS8087</name>
</gene>
<protein>
    <submittedName>
        <fullName evidence="2">Uncharacterized protein</fullName>
    </submittedName>
</protein>